<dbReference type="RefSeq" id="WP_390422786.1">
    <property type="nucleotide sequence ID" value="NZ_BAABZQ010000001.1"/>
</dbReference>
<dbReference type="Proteomes" id="UP001600941">
    <property type="component" value="Unassembled WGS sequence"/>
</dbReference>
<accession>A0ABQ0BLM9</accession>
<protein>
    <submittedName>
        <fullName evidence="1">Uncharacterized protein</fullName>
    </submittedName>
</protein>
<sequence length="75" mass="8935">MSDIFRDMQSKLGCRYISDLPDQKRAVWYELRRMPLAGYGEKQLEDFARYVFGVRYSVLKEVMDMLETEPDFATQ</sequence>
<gene>
    <name evidence="1" type="ORF">K340107D12_02480</name>
</gene>
<comment type="caution">
    <text evidence="1">The sequence shown here is derived from an EMBL/GenBank/DDBJ whole genome shotgun (WGS) entry which is preliminary data.</text>
</comment>
<keyword evidence="2" id="KW-1185">Reference proteome</keyword>
<name>A0ABQ0BLM9_9FIRM</name>
<organism evidence="1 2">
    <name type="scientific">Blautia parvula</name>
    <dbReference type="NCBI Taxonomy" id="2877527"/>
    <lineage>
        <taxon>Bacteria</taxon>
        <taxon>Bacillati</taxon>
        <taxon>Bacillota</taxon>
        <taxon>Clostridia</taxon>
        <taxon>Lachnospirales</taxon>
        <taxon>Lachnospiraceae</taxon>
        <taxon>Blautia</taxon>
    </lineage>
</organism>
<proteinExistence type="predicted"/>
<evidence type="ECO:0000313" key="2">
    <source>
        <dbReference type="Proteomes" id="UP001600941"/>
    </source>
</evidence>
<dbReference type="EMBL" id="BAABZQ010000001">
    <property type="protein sequence ID" value="GAA6497432.1"/>
    <property type="molecule type" value="Genomic_DNA"/>
</dbReference>
<reference evidence="1 2" key="1">
    <citation type="submission" date="2024-04" db="EMBL/GenBank/DDBJ databases">
        <title>Defined microbial consortia suppress multidrug-resistant proinflammatory Enterobacteriaceae via ecological control.</title>
        <authorList>
            <person name="Furuichi M."/>
            <person name="Kawaguchi T."/>
            <person name="Pust M."/>
            <person name="Yasuma K."/>
            <person name="Plichta D."/>
            <person name="Hasegawa N."/>
            <person name="Ohya T."/>
            <person name="Bhattarai S."/>
            <person name="Sasajima S."/>
            <person name="Aoto Y."/>
            <person name="Tuganbaev T."/>
            <person name="Yaginuma M."/>
            <person name="Ueda M."/>
            <person name="Okahashi N."/>
            <person name="Amafuji K."/>
            <person name="Kiridooshi Y."/>
            <person name="Sugita K."/>
            <person name="Strazar M."/>
            <person name="Skelly A."/>
            <person name="Suda W."/>
            <person name="Hattori M."/>
            <person name="Nakamoto N."/>
            <person name="Caballero S."/>
            <person name="Norman J."/>
            <person name="Olle B."/>
            <person name="Tanoue T."/>
            <person name="Arita M."/>
            <person name="Bucci V."/>
            <person name="Atarashi K."/>
            <person name="Xavier R."/>
            <person name="Honda K."/>
        </authorList>
    </citation>
    <scope>NUCLEOTIDE SEQUENCE [LARGE SCALE GENOMIC DNA]</scope>
    <source>
        <strain evidence="2">k34-0107-D12</strain>
    </source>
</reference>
<evidence type="ECO:0000313" key="1">
    <source>
        <dbReference type="EMBL" id="GAA6497432.1"/>
    </source>
</evidence>